<sequence>MLETLLKLWTGYLASGVEGIAGLLIAIAALQATVRALLLFLGRGKGTNQQQEPQTENIRLRLGRWLALALEFELGADILRTAIAPTWNEIGQLAAIAAIRTLLNYFLQQEIDRAARRQPDTSLQPHTPRSGSTEEAAPTATRRSITNALQ</sequence>
<evidence type="ECO:0000313" key="3">
    <source>
        <dbReference type="EMBL" id="GLV59914.1"/>
    </source>
</evidence>
<dbReference type="EMBL" id="BSRI01000002">
    <property type="protein sequence ID" value="GLV59914.1"/>
    <property type="molecule type" value="Genomic_DNA"/>
</dbReference>
<keyword evidence="2" id="KW-1133">Transmembrane helix</keyword>
<feature type="transmembrane region" description="Helical" evidence="2">
    <location>
        <begin position="20"/>
        <end position="41"/>
    </location>
</feature>
<dbReference type="Pfam" id="PF07784">
    <property type="entry name" value="DUF1622"/>
    <property type="match status" value="1"/>
</dbReference>
<evidence type="ECO:0000313" key="4">
    <source>
        <dbReference type="Proteomes" id="UP001344906"/>
    </source>
</evidence>
<comment type="caution">
    <text evidence="3">The sequence shown here is derived from an EMBL/GenBank/DDBJ whole genome shotgun (WGS) entry which is preliminary data.</text>
</comment>
<feature type="region of interest" description="Disordered" evidence="1">
    <location>
        <begin position="116"/>
        <end position="150"/>
    </location>
</feature>
<evidence type="ECO:0000256" key="1">
    <source>
        <dbReference type="SAM" id="MobiDB-lite"/>
    </source>
</evidence>
<dbReference type="PANTHER" id="PTHR38468:SF1">
    <property type="entry name" value="SLL0939 PROTEIN"/>
    <property type="match status" value="1"/>
</dbReference>
<feature type="compositionally biased region" description="Polar residues" evidence="1">
    <location>
        <begin position="141"/>
        <end position="150"/>
    </location>
</feature>
<dbReference type="Proteomes" id="UP001344906">
    <property type="component" value="Unassembled WGS sequence"/>
</dbReference>
<name>A0ABQ6G074_9CHLR</name>
<protein>
    <recommendedName>
        <fullName evidence="5">DUF1622 domain-containing protein</fullName>
    </recommendedName>
</protein>
<evidence type="ECO:0008006" key="5">
    <source>
        <dbReference type="Google" id="ProtNLM"/>
    </source>
</evidence>
<feature type="compositionally biased region" description="Polar residues" evidence="1">
    <location>
        <begin position="120"/>
        <end position="133"/>
    </location>
</feature>
<dbReference type="InterPro" id="IPR012427">
    <property type="entry name" value="DUF1622"/>
</dbReference>
<dbReference type="PANTHER" id="PTHR38468">
    <property type="entry name" value="SLL0939 PROTEIN"/>
    <property type="match status" value="1"/>
</dbReference>
<accession>A0ABQ6G074</accession>
<proteinExistence type="predicted"/>
<gene>
    <name evidence="3" type="ORF">KDH_67380</name>
</gene>
<keyword evidence="2" id="KW-0812">Transmembrane</keyword>
<keyword evidence="2" id="KW-0472">Membrane</keyword>
<dbReference type="RefSeq" id="WP_338256786.1">
    <property type="nucleotide sequence ID" value="NZ_BSRI01000002.1"/>
</dbReference>
<evidence type="ECO:0000256" key="2">
    <source>
        <dbReference type="SAM" id="Phobius"/>
    </source>
</evidence>
<keyword evidence="4" id="KW-1185">Reference proteome</keyword>
<organism evidence="3 4">
    <name type="scientific">Dictyobacter halimunensis</name>
    <dbReference type="NCBI Taxonomy" id="3026934"/>
    <lineage>
        <taxon>Bacteria</taxon>
        <taxon>Bacillati</taxon>
        <taxon>Chloroflexota</taxon>
        <taxon>Ktedonobacteria</taxon>
        <taxon>Ktedonobacterales</taxon>
        <taxon>Dictyobacteraceae</taxon>
        <taxon>Dictyobacter</taxon>
    </lineage>
</organism>
<reference evidence="3 4" key="1">
    <citation type="submission" date="2023-02" db="EMBL/GenBank/DDBJ databases">
        <title>Dictyobacter halimunensis sp. nov., a new member of the class Ktedonobacteria from forest soil in a geothermal area.</title>
        <authorList>
            <person name="Rachmania M.K."/>
            <person name="Ningsih F."/>
            <person name="Sakai Y."/>
            <person name="Yabe S."/>
            <person name="Yokota A."/>
            <person name="Sjamsuridzal W."/>
        </authorList>
    </citation>
    <scope>NUCLEOTIDE SEQUENCE [LARGE SCALE GENOMIC DNA]</scope>
    <source>
        <strain evidence="3 4">S3.2.2.5</strain>
    </source>
</reference>